<evidence type="ECO:0000313" key="3">
    <source>
        <dbReference type="EMBL" id="CDR42439.1"/>
    </source>
</evidence>
<dbReference type="PANTHER" id="PTHR47657">
    <property type="entry name" value="STEROL REGULATORY ELEMENT-BINDING PROTEIN ECM22"/>
    <property type="match status" value="1"/>
</dbReference>
<dbReference type="InterPro" id="IPR036864">
    <property type="entry name" value="Zn2-C6_fun-type_DNA-bd_sf"/>
</dbReference>
<reference evidence="3" key="1">
    <citation type="journal article" date="2014" name="Genome Announc.">
        <title>Genome sequence of the yeast Cyberlindnera fabianii (Hansenula fabianii).</title>
        <authorList>
            <person name="Freel K.C."/>
            <person name="Sarilar V."/>
            <person name="Neuveglise C."/>
            <person name="Devillers H."/>
            <person name="Friedrich A."/>
            <person name="Schacherer J."/>
        </authorList>
    </citation>
    <scope>NUCLEOTIDE SEQUENCE</scope>
    <source>
        <strain evidence="3">YJS4271</strain>
    </source>
</reference>
<feature type="compositionally biased region" description="Polar residues" evidence="1">
    <location>
        <begin position="235"/>
        <end position="269"/>
    </location>
</feature>
<gene>
    <name evidence="3" type="ORF">CYFA0S_09e03620g</name>
</gene>
<dbReference type="SMART" id="SM00066">
    <property type="entry name" value="GAL4"/>
    <property type="match status" value="1"/>
</dbReference>
<proteinExistence type="predicted"/>
<protein>
    <submittedName>
        <fullName evidence="3">CYFA0S09e03620g1_1</fullName>
    </submittedName>
</protein>
<feature type="region of interest" description="Disordered" evidence="1">
    <location>
        <begin position="229"/>
        <end position="288"/>
    </location>
</feature>
<dbReference type="GO" id="GO:0000981">
    <property type="term" value="F:DNA-binding transcription factor activity, RNA polymerase II-specific"/>
    <property type="evidence" value="ECO:0007669"/>
    <property type="project" value="InterPro"/>
</dbReference>
<feature type="compositionally biased region" description="Polar residues" evidence="1">
    <location>
        <begin position="187"/>
        <end position="215"/>
    </location>
</feature>
<feature type="compositionally biased region" description="Low complexity" evidence="1">
    <location>
        <begin position="274"/>
        <end position="288"/>
    </location>
</feature>
<evidence type="ECO:0000256" key="1">
    <source>
        <dbReference type="SAM" id="MobiDB-lite"/>
    </source>
</evidence>
<dbReference type="Pfam" id="PF00172">
    <property type="entry name" value="Zn_clus"/>
    <property type="match status" value="1"/>
</dbReference>
<dbReference type="SUPFAM" id="SSF57701">
    <property type="entry name" value="Zn2/Cys6 DNA-binding domain"/>
    <property type="match status" value="1"/>
</dbReference>
<sequence length="791" mass="89672">MSPPSDYSAHEREREVQRRRKHKNSRLGCPQCKLKRVKCDETLPSCKKCQARNTRCGYLDFPAKDLEAIRTLHQHIERYEKNPELLGQLPPEGVFQDTTPVVVYKSESSVRPLNQRKPTESSATKGASKSSLMGSVSSDGTSVPPTTAPTSISGLTQCFSEPQSQPVLPHSGLPSETTTKARPPTETVASPSGSVNTPSSLFSGESQDSNDSTVKTPKATAERYGTPLNFILNEPSPQSATDCSPQVSRTQSQNSLPSSAKAESTSCTNIPEKPISVTSRPTTTIPPISYKPTKKGFTTLLPLITHSVNAPTLENTDPEFFDETPYGVYLRLFLRKESHFYYDASLTDLDMFYTLILFGTGCLLPHIPQMHEFFFRIRGDVMHRVTEILSDVNDANAEKLMTMAACLTRTSINIRGLSMKEFITLSRGTSAVIATGMEKPELFPESIAPLRRFADGLMFMARTLYFPMYDASVLVEFLGMVKEFGSKYLLDEDLTDSDDVIHDEYEKLVQFLETCIILHKTEMSDKHVMKFPVHRLFDLLKQWFEIFPDKAFVVNSTMQAHEKVFYTIWYSLSSLLEAIFSGCRHAFTFSFNGYHEIYTLPLKAAQSGLSTDLSYYSNYFCRIMAFLSRRRQYINRNTVMNDPIPEYKTIEERFKARAIDINESCITEFKKTIIKSYHYPSESMTIRSQNEGDTTNYYRGTATDTATEMEMFDLFGNLQHTDNRTRDAPNMENDGGVDLVTVDPHTRMCLKDYDPRFTDPIFKVPVPFYTATPTFLQRYLEDRKLILELDN</sequence>
<feature type="region of interest" description="Disordered" evidence="1">
    <location>
        <begin position="106"/>
        <end position="217"/>
    </location>
</feature>
<dbReference type="PhylomeDB" id="A0A061B442"/>
<dbReference type="InterPro" id="IPR001138">
    <property type="entry name" value="Zn2Cys6_DnaBD"/>
</dbReference>
<organism evidence="3">
    <name type="scientific">Cyberlindnera fabianii</name>
    <name type="common">Yeast</name>
    <name type="synonym">Hansenula fabianii</name>
    <dbReference type="NCBI Taxonomy" id="36022"/>
    <lineage>
        <taxon>Eukaryota</taxon>
        <taxon>Fungi</taxon>
        <taxon>Dikarya</taxon>
        <taxon>Ascomycota</taxon>
        <taxon>Saccharomycotina</taxon>
        <taxon>Saccharomycetes</taxon>
        <taxon>Phaffomycetales</taxon>
        <taxon>Phaffomycetaceae</taxon>
        <taxon>Cyberlindnera</taxon>
    </lineage>
</organism>
<dbReference type="GO" id="GO:0008270">
    <property type="term" value="F:zinc ion binding"/>
    <property type="evidence" value="ECO:0007669"/>
    <property type="project" value="InterPro"/>
</dbReference>
<evidence type="ECO:0000259" key="2">
    <source>
        <dbReference type="PROSITE" id="PS50048"/>
    </source>
</evidence>
<dbReference type="CDD" id="cd00067">
    <property type="entry name" value="GAL4"/>
    <property type="match status" value="1"/>
</dbReference>
<feature type="compositionally biased region" description="Polar residues" evidence="1">
    <location>
        <begin position="120"/>
        <end position="166"/>
    </location>
</feature>
<dbReference type="EMBL" id="LK052894">
    <property type="protein sequence ID" value="CDR42439.1"/>
    <property type="molecule type" value="Genomic_DNA"/>
</dbReference>
<accession>A0A061B442</accession>
<dbReference type="InterPro" id="IPR052400">
    <property type="entry name" value="Zn2-C6_fungal_TF"/>
</dbReference>
<dbReference type="PANTHER" id="PTHR47657:SF7">
    <property type="entry name" value="STEROL REGULATORY ELEMENT-BINDING PROTEIN ECM22"/>
    <property type="match status" value="1"/>
</dbReference>
<dbReference type="PROSITE" id="PS50048">
    <property type="entry name" value="ZN2_CY6_FUNGAL_2"/>
    <property type="match status" value="1"/>
</dbReference>
<feature type="region of interest" description="Disordered" evidence="1">
    <location>
        <begin position="1"/>
        <end position="26"/>
    </location>
</feature>
<name>A0A061B442_CYBFA</name>
<dbReference type="AlphaFoldDB" id="A0A061B442"/>
<dbReference type="OrthoDB" id="416217at2759"/>
<dbReference type="VEuPathDB" id="FungiDB:BON22_2712"/>
<dbReference type="Gene3D" id="4.10.240.10">
    <property type="entry name" value="Zn(2)-C6 fungal-type DNA-binding domain"/>
    <property type="match status" value="1"/>
</dbReference>
<dbReference type="PROSITE" id="PS00463">
    <property type="entry name" value="ZN2_CY6_FUNGAL_1"/>
    <property type="match status" value="1"/>
</dbReference>
<feature type="domain" description="Zn(2)-C6 fungal-type" evidence="2">
    <location>
        <begin position="28"/>
        <end position="58"/>
    </location>
</feature>